<evidence type="ECO:0000256" key="1">
    <source>
        <dbReference type="SAM" id="MobiDB-lite"/>
    </source>
</evidence>
<proteinExistence type="predicted"/>
<dbReference type="EMBL" id="LJGZ01000004">
    <property type="protein sequence ID" value="OEV22294.1"/>
    <property type="molecule type" value="Genomic_DNA"/>
</dbReference>
<protein>
    <submittedName>
        <fullName evidence="2">Uncharacterized protein</fullName>
    </submittedName>
</protein>
<comment type="caution">
    <text evidence="2">The sequence shown here is derived from an EMBL/GenBank/DDBJ whole genome shotgun (WGS) entry which is preliminary data.</text>
</comment>
<sequence>MAIRPYSRSSAAAWLRSWRTTVSSTQTPRVPRSAAGPCSRPAVSSATSATRPPAKASAMPWRAGHMPLSRNQPAAVSAWSRTSGTSRAYGPMAAPPARSRPSPAVSPAGCIPGAMIGDRPSALARWASVIRALPRVVGAL</sequence>
<organism evidence="2 3">
    <name type="scientific">Streptomyces nanshensis</name>
    <dbReference type="NCBI Taxonomy" id="518642"/>
    <lineage>
        <taxon>Bacteria</taxon>
        <taxon>Bacillati</taxon>
        <taxon>Actinomycetota</taxon>
        <taxon>Actinomycetes</taxon>
        <taxon>Kitasatosporales</taxon>
        <taxon>Streptomycetaceae</taxon>
        <taxon>Streptomyces</taxon>
    </lineage>
</organism>
<gene>
    <name evidence="2" type="ORF">AN221_01105</name>
</gene>
<feature type="region of interest" description="Disordered" evidence="1">
    <location>
        <begin position="20"/>
        <end position="105"/>
    </location>
</feature>
<keyword evidence="3" id="KW-1185">Reference proteome</keyword>
<name>A0A1E7M1I3_9ACTN</name>
<feature type="compositionally biased region" description="Low complexity" evidence="1">
    <location>
        <begin position="95"/>
        <end position="105"/>
    </location>
</feature>
<evidence type="ECO:0000313" key="3">
    <source>
        <dbReference type="Proteomes" id="UP000175971"/>
    </source>
</evidence>
<feature type="compositionally biased region" description="Polar residues" evidence="1">
    <location>
        <begin position="69"/>
        <end position="86"/>
    </location>
</feature>
<evidence type="ECO:0000313" key="2">
    <source>
        <dbReference type="EMBL" id="OEV22294.1"/>
    </source>
</evidence>
<reference evidence="2 3" key="1">
    <citation type="journal article" date="2016" name="Front. Microbiol.">
        <title>Comparative Genomics Analysis of Streptomyces Species Reveals Their Adaptation to the Marine Environment and Their Diversity at the Genomic Level.</title>
        <authorList>
            <person name="Tian X."/>
            <person name="Zhang Z."/>
            <person name="Yang T."/>
            <person name="Chen M."/>
            <person name="Li J."/>
            <person name="Chen F."/>
            <person name="Yang J."/>
            <person name="Li W."/>
            <person name="Zhang B."/>
            <person name="Zhang Z."/>
            <person name="Wu J."/>
            <person name="Zhang C."/>
            <person name="Long L."/>
            <person name="Xiao J."/>
        </authorList>
    </citation>
    <scope>NUCLEOTIDE SEQUENCE [LARGE SCALE GENOMIC DNA]</scope>
    <source>
        <strain evidence="2 3">SCSIO M10372</strain>
    </source>
</reference>
<dbReference type="AlphaFoldDB" id="A0A1E7M1I3"/>
<accession>A0A1E7M1I3</accession>
<dbReference type="Proteomes" id="UP000175971">
    <property type="component" value="Unassembled WGS sequence"/>
</dbReference>